<name>D7EI67_TRICA</name>
<reference evidence="1 2" key="1">
    <citation type="journal article" date="2008" name="Nature">
        <title>The genome of the model beetle and pest Tribolium castaneum.</title>
        <authorList>
            <consortium name="Tribolium Genome Sequencing Consortium"/>
            <person name="Richards S."/>
            <person name="Gibbs R.A."/>
            <person name="Weinstock G.M."/>
            <person name="Brown S.J."/>
            <person name="Denell R."/>
            <person name="Beeman R.W."/>
            <person name="Gibbs R."/>
            <person name="Beeman R.W."/>
            <person name="Brown S.J."/>
            <person name="Bucher G."/>
            <person name="Friedrich M."/>
            <person name="Grimmelikhuijzen C.J."/>
            <person name="Klingler M."/>
            <person name="Lorenzen M."/>
            <person name="Richards S."/>
            <person name="Roth S."/>
            <person name="Schroder R."/>
            <person name="Tautz D."/>
            <person name="Zdobnov E.M."/>
            <person name="Muzny D."/>
            <person name="Gibbs R.A."/>
            <person name="Weinstock G.M."/>
            <person name="Attaway T."/>
            <person name="Bell S."/>
            <person name="Buhay C.J."/>
            <person name="Chandrabose M.N."/>
            <person name="Chavez D."/>
            <person name="Clerk-Blankenburg K.P."/>
            <person name="Cree A."/>
            <person name="Dao M."/>
            <person name="Davis C."/>
            <person name="Chacko J."/>
            <person name="Dinh H."/>
            <person name="Dugan-Rocha S."/>
            <person name="Fowler G."/>
            <person name="Garner T.T."/>
            <person name="Garnes J."/>
            <person name="Gnirke A."/>
            <person name="Hawes A."/>
            <person name="Hernandez J."/>
            <person name="Hines S."/>
            <person name="Holder M."/>
            <person name="Hume J."/>
            <person name="Jhangiani S.N."/>
            <person name="Joshi V."/>
            <person name="Khan Z.M."/>
            <person name="Jackson L."/>
            <person name="Kovar C."/>
            <person name="Kowis A."/>
            <person name="Lee S."/>
            <person name="Lewis L.R."/>
            <person name="Margolis J."/>
            <person name="Morgan M."/>
            <person name="Nazareth L.V."/>
            <person name="Nguyen N."/>
            <person name="Okwuonu G."/>
            <person name="Parker D."/>
            <person name="Richards S."/>
            <person name="Ruiz S.J."/>
            <person name="Santibanez J."/>
            <person name="Savard J."/>
            <person name="Scherer S.E."/>
            <person name="Schneider B."/>
            <person name="Sodergren E."/>
            <person name="Tautz D."/>
            <person name="Vattahil S."/>
            <person name="Villasana D."/>
            <person name="White C.S."/>
            <person name="Wright R."/>
            <person name="Park Y."/>
            <person name="Beeman R.W."/>
            <person name="Lord J."/>
            <person name="Oppert B."/>
            <person name="Lorenzen M."/>
            <person name="Brown S."/>
            <person name="Wang L."/>
            <person name="Savard J."/>
            <person name="Tautz D."/>
            <person name="Richards S."/>
            <person name="Weinstock G."/>
            <person name="Gibbs R.A."/>
            <person name="Liu Y."/>
            <person name="Worley K."/>
            <person name="Weinstock G."/>
            <person name="Elsik C.G."/>
            <person name="Reese J.T."/>
            <person name="Elhaik E."/>
            <person name="Landan G."/>
            <person name="Graur D."/>
            <person name="Arensburger P."/>
            <person name="Atkinson P."/>
            <person name="Beeman R.W."/>
            <person name="Beidler J."/>
            <person name="Brown S.J."/>
            <person name="Demuth J.P."/>
            <person name="Drury D.W."/>
            <person name="Du Y.Z."/>
            <person name="Fujiwara H."/>
            <person name="Lorenzen M."/>
            <person name="Maselli V."/>
            <person name="Osanai M."/>
            <person name="Park Y."/>
            <person name="Robertson H.M."/>
            <person name="Tu Z."/>
            <person name="Wang J.J."/>
            <person name="Wang S."/>
            <person name="Richards S."/>
            <person name="Song H."/>
            <person name="Zhang L."/>
            <person name="Sodergren E."/>
            <person name="Werner D."/>
            <person name="Stanke M."/>
            <person name="Morgenstern B."/>
            <person name="Solovyev V."/>
            <person name="Kosarev P."/>
            <person name="Brown G."/>
            <person name="Chen H.C."/>
            <person name="Ermolaeva O."/>
            <person name="Hlavina W."/>
            <person name="Kapustin Y."/>
            <person name="Kiryutin B."/>
            <person name="Kitts P."/>
            <person name="Maglott D."/>
            <person name="Pruitt K."/>
            <person name="Sapojnikov V."/>
            <person name="Souvorov A."/>
            <person name="Mackey A.J."/>
            <person name="Waterhouse R.M."/>
            <person name="Wyder S."/>
            <person name="Zdobnov E.M."/>
            <person name="Zdobnov E.M."/>
            <person name="Wyder S."/>
            <person name="Kriventseva E.V."/>
            <person name="Kadowaki T."/>
            <person name="Bork P."/>
            <person name="Aranda M."/>
            <person name="Bao R."/>
            <person name="Beermann A."/>
            <person name="Berns N."/>
            <person name="Bolognesi R."/>
            <person name="Bonneton F."/>
            <person name="Bopp D."/>
            <person name="Brown S.J."/>
            <person name="Bucher G."/>
            <person name="Butts T."/>
            <person name="Chaumot A."/>
            <person name="Denell R.E."/>
            <person name="Ferrier D.E."/>
            <person name="Friedrich M."/>
            <person name="Gordon C.M."/>
            <person name="Jindra M."/>
            <person name="Klingler M."/>
            <person name="Lan Q."/>
            <person name="Lattorff H.M."/>
            <person name="Laudet V."/>
            <person name="von Levetsow C."/>
            <person name="Liu Z."/>
            <person name="Lutz R."/>
            <person name="Lynch J.A."/>
            <person name="da Fonseca R.N."/>
            <person name="Posnien N."/>
            <person name="Reuter R."/>
            <person name="Roth S."/>
            <person name="Savard J."/>
            <person name="Schinko J.B."/>
            <person name="Schmitt C."/>
            <person name="Schoppmeier M."/>
            <person name="Schroder R."/>
            <person name="Shippy T.D."/>
            <person name="Simonnet F."/>
            <person name="Marques-Souza H."/>
            <person name="Tautz D."/>
            <person name="Tomoyasu Y."/>
            <person name="Trauner J."/>
            <person name="Van der Zee M."/>
            <person name="Vervoort M."/>
            <person name="Wittkopp N."/>
            <person name="Wimmer E.A."/>
            <person name="Yang X."/>
            <person name="Jones A.K."/>
            <person name="Sattelle D.B."/>
            <person name="Ebert P.R."/>
            <person name="Nelson D."/>
            <person name="Scott J.G."/>
            <person name="Beeman R.W."/>
            <person name="Muthukrishnan S."/>
            <person name="Kramer K.J."/>
            <person name="Arakane Y."/>
            <person name="Beeman R.W."/>
            <person name="Zhu Q."/>
            <person name="Hogenkamp D."/>
            <person name="Dixit R."/>
            <person name="Oppert B."/>
            <person name="Jiang H."/>
            <person name="Zou Z."/>
            <person name="Marshall J."/>
            <person name="Elpidina E."/>
            <person name="Vinokurov K."/>
            <person name="Oppert C."/>
            <person name="Zou Z."/>
            <person name="Evans J."/>
            <person name="Lu Z."/>
            <person name="Zhao P."/>
            <person name="Sumathipala N."/>
            <person name="Altincicek B."/>
            <person name="Vilcinskas A."/>
            <person name="Williams M."/>
            <person name="Hultmark D."/>
            <person name="Hetru C."/>
            <person name="Jiang H."/>
            <person name="Grimmelikhuijzen C.J."/>
            <person name="Hauser F."/>
            <person name="Cazzamali G."/>
            <person name="Williamson M."/>
            <person name="Park Y."/>
            <person name="Li B."/>
            <person name="Tanaka Y."/>
            <person name="Predel R."/>
            <person name="Neupert S."/>
            <person name="Schachtner J."/>
            <person name="Verleyen P."/>
            <person name="Raible F."/>
            <person name="Bork P."/>
            <person name="Friedrich M."/>
            <person name="Walden K.K."/>
            <person name="Robertson H.M."/>
            <person name="Angeli S."/>
            <person name="Foret S."/>
            <person name="Bucher G."/>
            <person name="Schuetz S."/>
            <person name="Maleszka R."/>
            <person name="Wimmer E.A."/>
            <person name="Beeman R.W."/>
            <person name="Lorenzen M."/>
            <person name="Tomoyasu Y."/>
            <person name="Miller S.C."/>
            <person name="Grossmann D."/>
            <person name="Bucher G."/>
        </authorList>
    </citation>
    <scope>NUCLEOTIDE SEQUENCE [LARGE SCALE GENOMIC DNA]</scope>
    <source>
        <strain evidence="1 2">Georgia GA2</strain>
    </source>
</reference>
<dbReference type="AlphaFoldDB" id="D7EI67"/>
<dbReference type="InParanoid" id="D7EI67"/>
<accession>D7EI67</accession>
<proteinExistence type="predicted"/>
<protein>
    <submittedName>
        <fullName evidence="1">Uncharacterized protein</fullName>
    </submittedName>
</protein>
<evidence type="ECO:0000313" key="1">
    <source>
        <dbReference type="EMBL" id="EFA13271.1"/>
    </source>
</evidence>
<keyword evidence="2" id="KW-1185">Reference proteome</keyword>
<dbReference type="Proteomes" id="UP000007266">
    <property type="component" value="Linkage group 10"/>
</dbReference>
<reference evidence="1 2" key="2">
    <citation type="journal article" date="2010" name="Nucleic Acids Res.">
        <title>BeetleBase in 2010: revisions to provide comprehensive genomic information for Tribolium castaneum.</title>
        <authorList>
            <person name="Kim H.S."/>
            <person name="Murphy T."/>
            <person name="Xia J."/>
            <person name="Caragea D."/>
            <person name="Park Y."/>
            <person name="Beeman R.W."/>
            <person name="Lorenzen M.D."/>
            <person name="Butcher S."/>
            <person name="Manak J.R."/>
            <person name="Brown S.J."/>
        </authorList>
    </citation>
    <scope>GENOME REANNOTATION</scope>
    <source>
        <strain evidence="1 2">Georgia GA2</strain>
    </source>
</reference>
<organism evidence="1 2">
    <name type="scientific">Tribolium castaneum</name>
    <name type="common">Red flour beetle</name>
    <dbReference type="NCBI Taxonomy" id="7070"/>
    <lineage>
        <taxon>Eukaryota</taxon>
        <taxon>Metazoa</taxon>
        <taxon>Ecdysozoa</taxon>
        <taxon>Arthropoda</taxon>
        <taxon>Hexapoda</taxon>
        <taxon>Insecta</taxon>
        <taxon>Pterygota</taxon>
        <taxon>Neoptera</taxon>
        <taxon>Endopterygota</taxon>
        <taxon>Coleoptera</taxon>
        <taxon>Polyphaga</taxon>
        <taxon>Cucujiformia</taxon>
        <taxon>Tenebrionidae</taxon>
        <taxon>Tenebrionidae incertae sedis</taxon>
        <taxon>Tribolium</taxon>
    </lineage>
</organism>
<evidence type="ECO:0000313" key="2">
    <source>
        <dbReference type="Proteomes" id="UP000007266"/>
    </source>
</evidence>
<sequence length="86" mass="10234">MPVMKIYRIFIERTGSHLEPPLSEKLETLSRFESIKRFRITLKTITTQNQTKIENSSSEMGFLRHDIKTRLKFLENFGNTNRIIDF</sequence>
<dbReference type="EMBL" id="KQ971379">
    <property type="protein sequence ID" value="EFA13271.1"/>
    <property type="molecule type" value="Genomic_DNA"/>
</dbReference>
<gene>
    <name evidence="1" type="primary">GLEAN_01542</name>
    <name evidence="1" type="ORF">TcasGA2_TC001542</name>
</gene>
<dbReference type="HOGENOM" id="CLU_2500843_0_0_1"/>